<gene>
    <name evidence="1" type="ORF">SLEP1_g14514</name>
</gene>
<sequence>MLMLDIMRVKARNHQDLHFDDAVSCARMLRRVDLGKGEEIFALAADLRK</sequence>
<organism evidence="1 2">
    <name type="scientific">Rubroshorea leprosula</name>
    <dbReference type="NCBI Taxonomy" id="152421"/>
    <lineage>
        <taxon>Eukaryota</taxon>
        <taxon>Viridiplantae</taxon>
        <taxon>Streptophyta</taxon>
        <taxon>Embryophyta</taxon>
        <taxon>Tracheophyta</taxon>
        <taxon>Spermatophyta</taxon>
        <taxon>Magnoliopsida</taxon>
        <taxon>eudicotyledons</taxon>
        <taxon>Gunneridae</taxon>
        <taxon>Pentapetalae</taxon>
        <taxon>rosids</taxon>
        <taxon>malvids</taxon>
        <taxon>Malvales</taxon>
        <taxon>Dipterocarpaceae</taxon>
        <taxon>Rubroshorea</taxon>
    </lineage>
</organism>
<dbReference type="AlphaFoldDB" id="A0AAV5IJE5"/>
<dbReference type="EMBL" id="BPVZ01000018">
    <property type="protein sequence ID" value="GKV02027.1"/>
    <property type="molecule type" value="Genomic_DNA"/>
</dbReference>
<reference evidence="1 2" key="1">
    <citation type="journal article" date="2021" name="Commun. Biol.">
        <title>The genome of Shorea leprosula (Dipterocarpaceae) highlights the ecological relevance of drought in aseasonal tropical rainforests.</title>
        <authorList>
            <person name="Ng K.K.S."/>
            <person name="Kobayashi M.J."/>
            <person name="Fawcett J.A."/>
            <person name="Hatakeyama M."/>
            <person name="Paape T."/>
            <person name="Ng C.H."/>
            <person name="Ang C.C."/>
            <person name="Tnah L.H."/>
            <person name="Lee C.T."/>
            <person name="Nishiyama T."/>
            <person name="Sese J."/>
            <person name="O'Brien M.J."/>
            <person name="Copetti D."/>
            <person name="Mohd Noor M.I."/>
            <person name="Ong R.C."/>
            <person name="Putra M."/>
            <person name="Sireger I.Z."/>
            <person name="Indrioko S."/>
            <person name="Kosugi Y."/>
            <person name="Izuno A."/>
            <person name="Isagi Y."/>
            <person name="Lee S.L."/>
            <person name="Shimizu K.K."/>
        </authorList>
    </citation>
    <scope>NUCLEOTIDE SEQUENCE [LARGE SCALE GENOMIC DNA]</scope>
    <source>
        <strain evidence="1">214</strain>
    </source>
</reference>
<name>A0AAV5IJE5_9ROSI</name>
<comment type="caution">
    <text evidence="1">The sequence shown here is derived from an EMBL/GenBank/DDBJ whole genome shotgun (WGS) entry which is preliminary data.</text>
</comment>
<evidence type="ECO:0000313" key="1">
    <source>
        <dbReference type="EMBL" id="GKV02027.1"/>
    </source>
</evidence>
<evidence type="ECO:0000313" key="2">
    <source>
        <dbReference type="Proteomes" id="UP001054252"/>
    </source>
</evidence>
<proteinExistence type="predicted"/>
<keyword evidence="2" id="KW-1185">Reference proteome</keyword>
<accession>A0AAV5IJE5</accession>
<dbReference type="Proteomes" id="UP001054252">
    <property type="component" value="Unassembled WGS sequence"/>
</dbReference>
<protein>
    <submittedName>
        <fullName evidence="1">Uncharacterized protein</fullName>
    </submittedName>
</protein>